<dbReference type="Gene3D" id="1.20.1270.360">
    <property type="match status" value="1"/>
</dbReference>
<evidence type="ECO:0000313" key="1">
    <source>
        <dbReference type="EMBL" id="MFB2894997.1"/>
    </source>
</evidence>
<dbReference type="InterPro" id="IPR005560">
    <property type="entry name" value="Csp_YhjQ"/>
</dbReference>
<proteinExistence type="predicted"/>
<dbReference type="EMBL" id="JBHFNR010000141">
    <property type="protein sequence ID" value="MFB2894997.1"/>
    <property type="molecule type" value="Genomic_DNA"/>
</dbReference>
<keyword evidence="2" id="KW-1185">Reference proteome</keyword>
<evidence type="ECO:0000313" key="2">
    <source>
        <dbReference type="Proteomes" id="UP001576784"/>
    </source>
</evidence>
<comment type="caution">
    <text evidence="1">The sequence shown here is derived from an EMBL/GenBank/DDBJ whole genome shotgun (WGS) entry which is preliminary data.</text>
</comment>
<sequence>MMRDCAEMCMMCMNMMMGGSEFMARTCMLCAEMCDRCAMACEMMSDDEMMMACAMACRKCAECCKTMEMMPTM</sequence>
<dbReference type="Pfam" id="PF03860">
    <property type="entry name" value="Csp"/>
    <property type="match status" value="1"/>
</dbReference>
<organism evidence="1 2">
    <name type="scientific">Floridaenema flaviceps BLCC-F50</name>
    <dbReference type="NCBI Taxonomy" id="3153642"/>
    <lineage>
        <taxon>Bacteria</taxon>
        <taxon>Bacillati</taxon>
        <taxon>Cyanobacteriota</taxon>
        <taxon>Cyanophyceae</taxon>
        <taxon>Oscillatoriophycideae</taxon>
        <taxon>Aerosakkonematales</taxon>
        <taxon>Aerosakkonemataceae</taxon>
        <taxon>Floridanema</taxon>
        <taxon>Floridanema flaviceps</taxon>
    </lineage>
</organism>
<dbReference type="PANTHER" id="PTHR37310">
    <property type="entry name" value="CYTOPLASMIC PROTEIN-RELATED"/>
    <property type="match status" value="1"/>
</dbReference>
<name>A0ABV4XTJ6_9CYAN</name>
<dbReference type="PANTHER" id="PTHR37310:SF1">
    <property type="entry name" value="CYTOPLASMIC PROTEIN"/>
    <property type="match status" value="1"/>
</dbReference>
<gene>
    <name evidence="1" type="ORF">ACE1CI_18985</name>
</gene>
<reference evidence="1 2" key="1">
    <citation type="submission" date="2024-09" db="EMBL/GenBank/DDBJ databases">
        <title>Floridaenema gen nov. (Aerosakkonemataceae, Aerosakkonematales ord. nov., Cyanobacteria) from benthic tropical and subtropical fresh waters, with the description of four new species.</title>
        <authorList>
            <person name="Moretto J.A."/>
            <person name="Berthold D.E."/>
            <person name="Lefler F.W."/>
            <person name="Huang I.-S."/>
            <person name="Laughinghouse H. IV."/>
        </authorList>
    </citation>
    <scope>NUCLEOTIDE SEQUENCE [LARGE SCALE GENOMIC DNA]</scope>
    <source>
        <strain evidence="1 2">BLCC-F50</strain>
    </source>
</reference>
<dbReference type="Proteomes" id="UP001576784">
    <property type="component" value="Unassembled WGS sequence"/>
</dbReference>
<protein>
    <recommendedName>
        <fullName evidence="3">Ferredoxin</fullName>
    </recommendedName>
</protein>
<evidence type="ECO:0008006" key="3">
    <source>
        <dbReference type="Google" id="ProtNLM"/>
    </source>
</evidence>
<accession>A0ABV4XTJ6</accession>
<dbReference type="RefSeq" id="WP_413264639.1">
    <property type="nucleotide sequence ID" value="NZ_JBHFNR010000141.1"/>
</dbReference>